<organism evidence="2 3">
    <name type="scientific">Tatumella terrea</name>
    <dbReference type="NCBI Taxonomy" id="419007"/>
    <lineage>
        <taxon>Bacteria</taxon>
        <taxon>Pseudomonadati</taxon>
        <taxon>Pseudomonadota</taxon>
        <taxon>Gammaproteobacteria</taxon>
        <taxon>Enterobacterales</taxon>
        <taxon>Erwiniaceae</taxon>
        <taxon>Tatumella</taxon>
    </lineage>
</organism>
<gene>
    <name evidence="2" type="ORF">ACFP9W_05555</name>
</gene>
<keyword evidence="3" id="KW-1185">Reference proteome</keyword>
<dbReference type="InterPro" id="IPR023346">
    <property type="entry name" value="Lysozyme-like_dom_sf"/>
</dbReference>
<evidence type="ECO:0000259" key="1">
    <source>
        <dbReference type="Pfam" id="PF00182"/>
    </source>
</evidence>
<keyword evidence="2" id="KW-0378">Hydrolase</keyword>
<dbReference type="InterPro" id="IPR052354">
    <property type="entry name" value="Cell_Wall_Dynamics_Protein"/>
</dbReference>
<protein>
    <submittedName>
        <fullName evidence="2">Glycoside hydrolase family 19 protein</fullName>
    </submittedName>
</protein>
<dbReference type="Pfam" id="PF00182">
    <property type="entry name" value="Glyco_hydro_19"/>
    <property type="match status" value="1"/>
</dbReference>
<dbReference type="Proteomes" id="UP001596230">
    <property type="component" value="Unassembled WGS sequence"/>
</dbReference>
<sequence length="214" mass="23013">MLTAANFQSATGVGGYLRDVWFPNINAAMNKFGITNPYRQAHFLAQAGHESGGFSRIQENLNYSAGSLYAMFSTRISQAEADSLGRQAGETVVPKPRQQQIANIIYANRNGNGDISSGDGYRFRGRGLIQITGRSNYQALVKRLGVDIVADPDQLTTYALAAESAAAWWSNHGLNTLADKDDLLAITRIINGGTNGLDDRTALLLKAKGVLCSG</sequence>
<reference evidence="3" key="1">
    <citation type="journal article" date="2019" name="Int. J. Syst. Evol. Microbiol.">
        <title>The Global Catalogue of Microorganisms (GCM) 10K type strain sequencing project: providing services to taxonomists for standard genome sequencing and annotation.</title>
        <authorList>
            <consortium name="The Broad Institute Genomics Platform"/>
            <consortium name="The Broad Institute Genome Sequencing Center for Infectious Disease"/>
            <person name="Wu L."/>
            <person name="Ma J."/>
        </authorList>
    </citation>
    <scope>NUCLEOTIDE SEQUENCE [LARGE SCALE GENOMIC DNA]</scope>
    <source>
        <strain evidence="3">CGMCC 1.18518</strain>
    </source>
</reference>
<dbReference type="InterPro" id="IPR000726">
    <property type="entry name" value="Glyco_hydro_19_cat"/>
</dbReference>
<dbReference type="GO" id="GO:0016787">
    <property type="term" value="F:hydrolase activity"/>
    <property type="evidence" value="ECO:0007669"/>
    <property type="project" value="UniProtKB-KW"/>
</dbReference>
<accession>A0ABW1VXL3</accession>
<dbReference type="EMBL" id="JBHSUB010000006">
    <property type="protein sequence ID" value="MFC6377559.1"/>
    <property type="molecule type" value="Genomic_DNA"/>
</dbReference>
<dbReference type="SUPFAM" id="SSF53955">
    <property type="entry name" value="Lysozyme-like"/>
    <property type="match status" value="1"/>
</dbReference>
<proteinExistence type="predicted"/>
<dbReference type="PANTHER" id="PTHR34408">
    <property type="entry name" value="FAMILY PROTEIN, PUTATIVE-RELATED"/>
    <property type="match status" value="1"/>
</dbReference>
<feature type="domain" description="Glycoside hydrolase family 19 catalytic" evidence="1">
    <location>
        <begin position="118"/>
        <end position="169"/>
    </location>
</feature>
<evidence type="ECO:0000313" key="2">
    <source>
        <dbReference type="EMBL" id="MFC6377559.1"/>
    </source>
</evidence>
<name>A0ABW1VXL3_9GAMM</name>
<dbReference type="RefSeq" id="WP_385948571.1">
    <property type="nucleotide sequence ID" value="NZ_JBHSUB010000006.1"/>
</dbReference>
<dbReference type="PANTHER" id="PTHR34408:SF1">
    <property type="entry name" value="GLYCOSYL HYDROLASE FAMILY 19 DOMAIN-CONTAINING PROTEIN HI_1415"/>
    <property type="match status" value="1"/>
</dbReference>
<dbReference type="Gene3D" id="1.10.530.10">
    <property type="match status" value="1"/>
</dbReference>
<comment type="caution">
    <text evidence="2">The sequence shown here is derived from an EMBL/GenBank/DDBJ whole genome shotgun (WGS) entry which is preliminary data.</text>
</comment>
<evidence type="ECO:0000313" key="3">
    <source>
        <dbReference type="Proteomes" id="UP001596230"/>
    </source>
</evidence>